<dbReference type="SMART" id="SM00320">
    <property type="entry name" value="WD40"/>
    <property type="match status" value="5"/>
</dbReference>
<sequence length="561" mass="63016">MEEQNRIEQEEALVALIEHRAKEVDHLRQRLTYYKSQFDQAEKRLEDTQAKLARIRGRENIAASTSSRGNGTSPVTAKRRSKSPIQINEGSSHSLSESKQRRQDSNPSLRKSPVPDRKMASPFQKNEYNSRSVPQGKPPLVIPDVKPRVSQPLTMMESGPQISGASVSQAGGSGFAHVTSMARLKADKSHRTPEKEVSEIQPKGTKRKFEQKEHRELIPLIGSYSSASMIRCQTSCVISSQHKRKLRTIISCPTNDQLFASSALDGVVNLWQVHGRGSTANILSSTDCLSSKQRRWPEDVAWHPEGNSIFSVYSADGGDSQISILNLNKGKESKRVSFLEEKPHVKGIINNIIFTPWEDIHFVTSGSDHAVIMWSNKDEENSWKPKALHRSMHSSAVMGVAGLQHKKVVMSAGTDKRIIGFDLLAQRAEYKHQIENKCMSVLPNPCDFNLFMVQTGTIERQLRLFDFRLRQTEVQAFGWKQESSDSQSALINQAWSPDGLYITSGSVDPVIHIFDIRYNSHKPSQSIKAHQKRVFKAIWHHAVPLLISISSDLNIGLHKII</sequence>
<keyword evidence="3" id="KW-1185">Reference proteome</keyword>
<feature type="compositionally biased region" description="Polar residues" evidence="1">
    <location>
        <begin position="123"/>
        <end position="133"/>
    </location>
</feature>
<dbReference type="InterPro" id="IPR015943">
    <property type="entry name" value="WD40/YVTN_repeat-like_dom_sf"/>
</dbReference>
<organism evidence="2 3">
    <name type="scientific">Anisodus tanguticus</name>
    <dbReference type="NCBI Taxonomy" id="243964"/>
    <lineage>
        <taxon>Eukaryota</taxon>
        <taxon>Viridiplantae</taxon>
        <taxon>Streptophyta</taxon>
        <taxon>Embryophyta</taxon>
        <taxon>Tracheophyta</taxon>
        <taxon>Spermatophyta</taxon>
        <taxon>Magnoliopsida</taxon>
        <taxon>eudicotyledons</taxon>
        <taxon>Gunneridae</taxon>
        <taxon>Pentapetalae</taxon>
        <taxon>asterids</taxon>
        <taxon>lamiids</taxon>
        <taxon>Solanales</taxon>
        <taxon>Solanaceae</taxon>
        <taxon>Solanoideae</taxon>
        <taxon>Hyoscyameae</taxon>
        <taxon>Anisodus</taxon>
    </lineage>
</organism>
<feature type="region of interest" description="Disordered" evidence="1">
    <location>
        <begin position="56"/>
        <end position="145"/>
    </location>
</feature>
<reference evidence="2" key="1">
    <citation type="submission" date="2023-12" db="EMBL/GenBank/DDBJ databases">
        <title>Genome assembly of Anisodus tanguticus.</title>
        <authorList>
            <person name="Wang Y.-J."/>
        </authorList>
    </citation>
    <scope>NUCLEOTIDE SEQUENCE</scope>
    <source>
        <strain evidence="2">KB-2021</strain>
        <tissue evidence="2">Leaf</tissue>
    </source>
</reference>
<feature type="compositionally biased region" description="Polar residues" evidence="1">
    <location>
        <begin position="83"/>
        <end position="95"/>
    </location>
</feature>
<dbReference type="Proteomes" id="UP001291623">
    <property type="component" value="Unassembled WGS sequence"/>
</dbReference>
<accession>A0AAE1VD34</accession>
<evidence type="ECO:0000313" key="3">
    <source>
        <dbReference type="Proteomes" id="UP001291623"/>
    </source>
</evidence>
<name>A0AAE1VD34_9SOLA</name>
<feature type="region of interest" description="Disordered" evidence="1">
    <location>
        <begin position="184"/>
        <end position="211"/>
    </location>
</feature>
<dbReference type="PANTHER" id="PTHR47232">
    <property type="entry name" value="TRANSDUCIN FAMILY PROTEIN / WD-40 REPEAT FAMILY PROTEIN"/>
    <property type="match status" value="1"/>
</dbReference>
<dbReference type="InterPro" id="IPR036322">
    <property type="entry name" value="WD40_repeat_dom_sf"/>
</dbReference>
<dbReference type="Gene3D" id="2.130.10.10">
    <property type="entry name" value="YVTN repeat-like/Quinoprotein amine dehydrogenase"/>
    <property type="match status" value="2"/>
</dbReference>
<dbReference type="AlphaFoldDB" id="A0AAE1VD34"/>
<proteinExistence type="predicted"/>
<feature type="compositionally biased region" description="Polar residues" evidence="1">
    <location>
        <begin position="62"/>
        <end position="75"/>
    </location>
</feature>
<gene>
    <name evidence="2" type="ORF">RND71_021655</name>
</gene>
<evidence type="ECO:0000313" key="2">
    <source>
        <dbReference type="EMBL" id="KAK4359426.1"/>
    </source>
</evidence>
<dbReference type="InterPro" id="IPR001680">
    <property type="entry name" value="WD40_rpt"/>
</dbReference>
<dbReference type="Pfam" id="PF00400">
    <property type="entry name" value="WD40"/>
    <property type="match status" value="1"/>
</dbReference>
<feature type="compositionally biased region" description="Basic and acidic residues" evidence="1">
    <location>
        <begin position="184"/>
        <end position="198"/>
    </location>
</feature>
<evidence type="ECO:0000256" key="1">
    <source>
        <dbReference type="SAM" id="MobiDB-lite"/>
    </source>
</evidence>
<dbReference type="PANTHER" id="PTHR47232:SF1">
    <property type="entry name" value="TRANSDUCIN FAMILY PROTEIN _ WD-40 REPEAT FAMILY PROTEIN"/>
    <property type="match status" value="1"/>
</dbReference>
<dbReference type="SUPFAM" id="SSF50978">
    <property type="entry name" value="WD40 repeat-like"/>
    <property type="match status" value="1"/>
</dbReference>
<protein>
    <submittedName>
        <fullName evidence="2">Uncharacterized protein</fullName>
    </submittedName>
</protein>
<dbReference type="EMBL" id="JAVYJV010000011">
    <property type="protein sequence ID" value="KAK4359426.1"/>
    <property type="molecule type" value="Genomic_DNA"/>
</dbReference>
<comment type="caution">
    <text evidence="2">The sequence shown here is derived from an EMBL/GenBank/DDBJ whole genome shotgun (WGS) entry which is preliminary data.</text>
</comment>